<sequence>MLQHNTVVSGFILVNDAATTAALTAAKGIIGADEWKKGYSEERCKIARSTLKTANVPVQYKLTGPITKVSTTETKDGEGNVYRKVRVALGNDRSSPILSLDVGTEFCERLLPKLGAAVAIHGIGAEVTITCFPDVVERDGRTFVNHVASVKINGEEVKATKPHFQLAAAAAATASDALVAAGVKDKKALNAVKASAKEEYFYALAQKLSLFPSEQAAESSAA</sequence>
<name>B7J812_ACIF2</name>
<dbReference type="KEGG" id="afr:AFE_1064"/>
<dbReference type="PaxDb" id="243159-AFE_1064"/>
<dbReference type="GeneID" id="65280359"/>
<accession>B7J812</accession>
<dbReference type="AlphaFoldDB" id="B7J812"/>
<organism evidence="1 2">
    <name type="scientific">Acidithiobacillus ferrooxidans (strain ATCC 23270 / DSM 14882 / CIP 104768 / NCIMB 8455)</name>
    <name type="common">Ferrobacillus ferrooxidans (strain ATCC 23270)</name>
    <dbReference type="NCBI Taxonomy" id="243159"/>
    <lineage>
        <taxon>Bacteria</taxon>
        <taxon>Pseudomonadati</taxon>
        <taxon>Pseudomonadota</taxon>
        <taxon>Acidithiobacillia</taxon>
        <taxon>Acidithiobacillales</taxon>
        <taxon>Acidithiobacillaceae</taxon>
        <taxon>Acidithiobacillus</taxon>
    </lineage>
</organism>
<keyword evidence="2" id="KW-1185">Reference proteome</keyword>
<evidence type="ECO:0000313" key="1">
    <source>
        <dbReference type="EMBL" id="ACK80421.1"/>
    </source>
</evidence>
<dbReference type="RefSeq" id="WP_012606774.1">
    <property type="nucleotide sequence ID" value="NC_011761.1"/>
</dbReference>
<dbReference type="Proteomes" id="UP000001362">
    <property type="component" value="Chromosome"/>
</dbReference>
<protein>
    <submittedName>
        <fullName evidence="1">Uncharacterized protein</fullName>
    </submittedName>
</protein>
<reference evidence="1 2" key="1">
    <citation type="journal article" date="2008" name="BMC Genomics">
        <title>Acidithiobacillus ferrooxidans metabolism: from genome sequence to industrial applications.</title>
        <authorList>
            <person name="Valdes J."/>
            <person name="Pedroso I."/>
            <person name="Quatrini R."/>
            <person name="Dodson R.J."/>
            <person name="Tettelin H."/>
            <person name="Blake R.II."/>
            <person name="Eisen J.A."/>
            <person name="Holmes D.S."/>
        </authorList>
    </citation>
    <scope>NUCLEOTIDE SEQUENCE [LARGE SCALE GENOMIC DNA]</scope>
    <source>
        <strain evidence="2">ATCC 23270 / DSM 14882 / CIP 104768 / NCIMB 8455</strain>
    </source>
</reference>
<gene>
    <name evidence="1" type="ordered locus">AFE_1064</name>
</gene>
<dbReference type="STRING" id="243159.AFE_1064"/>
<proteinExistence type="predicted"/>
<dbReference type="HOGENOM" id="CLU_085938_0_0_6"/>
<evidence type="ECO:0000313" key="2">
    <source>
        <dbReference type="Proteomes" id="UP000001362"/>
    </source>
</evidence>
<dbReference type="EMBL" id="CP001219">
    <property type="protein sequence ID" value="ACK80421.1"/>
    <property type="molecule type" value="Genomic_DNA"/>
</dbReference>
<dbReference type="eggNOG" id="ENOG50313U3">
    <property type="taxonomic scope" value="Bacteria"/>
</dbReference>